<keyword evidence="2" id="KW-1185">Reference proteome</keyword>
<proteinExistence type="predicted"/>
<evidence type="ECO:0000313" key="2">
    <source>
        <dbReference type="Proteomes" id="UP000670475"/>
    </source>
</evidence>
<dbReference type="Gene3D" id="2.30.110.10">
    <property type="entry name" value="Electron Transport, Fmn-binding Protein, Chain A"/>
    <property type="match status" value="1"/>
</dbReference>
<organism evidence="1 2">
    <name type="scientific">Streptomyces montanisoli</name>
    <dbReference type="NCBI Taxonomy" id="2798581"/>
    <lineage>
        <taxon>Bacteria</taxon>
        <taxon>Bacillati</taxon>
        <taxon>Actinomycetota</taxon>
        <taxon>Actinomycetes</taxon>
        <taxon>Kitasatosporales</taxon>
        <taxon>Streptomycetaceae</taxon>
        <taxon>Streptomyces</taxon>
    </lineage>
</organism>
<name>A0A940M783_9ACTN</name>
<dbReference type="SUPFAM" id="SSF50475">
    <property type="entry name" value="FMN-binding split barrel"/>
    <property type="match status" value="1"/>
</dbReference>
<gene>
    <name evidence="1" type="ORF">JFN87_08070</name>
</gene>
<dbReference type="InterPro" id="IPR012349">
    <property type="entry name" value="Split_barrel_FMN-bd"/>
</dbReference>
<accession>A0A940M783</accession>
<dbReference type="Pfam" id="PF12900">
    <property type="entry name" value="Pyridox_ox_2"/>
    <property type="match status" value="1"/>
</dbReference>
<dbReference type="AlphaFoldDB" id="A0A940M783"/>
<reference evidence="1" key="1">
    <citation type="submission" date="2021-03" db="EMBL/GenBank/DDBJ databases">
        <title>Whole genome sequence of Streptomyces bomunensis MMS17-BM035.</title>
        <authorList>
            <person name="Lee J.H."/>
        </authorList>
    </citation>
    <scope>NUCLEOTIDE SEQUENCE</scope>
    <source>
        <strain evidence="1">MMS17-BM035</strain>
    </source>
</reference>
<evidence type="ECO:0000313" key="1">
    <source>
        <dbReference type="EMBL" id="MBP0457455.1"/>
    </source>
</evidence>
<dbReference type="InterPro" id="IPR024747">
    <property type="entry name" value="Pyridox_Oxase-rel"/>
</dbReference>
<protein>
    <submittedName>
        <fullName evidence="1">Pyridoxamine 5'-phosphate oxidase family protein</fullName>
    </submittedName>
</protein>
<dbReference type="RefSeq" id="WP_209339227.1">
    <property type="nucleotide sequence ID" value="NZ_JAGIQL010000022.1"/>
</dbReference>
<sequence length="152" mass="16176">MPTEAPDVTEATALLARVPYGRLAATLRAMPFVAPARHVVLPGALLLRMHAGLGYHRACSGSVVAYGADNLAPGSAAQDQEPRWSVQCIGTAVTVRPTDEESALFGPEPLLVDGERFDAVYLRIVPRLTSVHRLLPRGSGERPSEHAASTTI</sequence>
<dbReference type="EMBL" id="JAGIQL010000022">
    <property type="protein sequence ID" value="MBP0457455.1"/>
    <property type="molecule type" value="Genomic_DNA"/>
</dbReference>
<dbReference type="Proteomes" id="UP000670475">
    <property type="component" value="Unassembled WGS sequence"/>
</dbReference>
<comment type="caution">
    <text evidence="1">The sequence shown here is derived from an EMBL/GenBank/DDBJ whole genome shotgun (WGS) entry which is preliminary data.</text>
</comment>